<gene>
    <name evidence="1" type="ORF">XELAEV_18010902mg</name>
</gene>
<protein>
    <submittedName>
        <fullName evidence="1">Uncharacterized protein</fullName>
    </submittedName>
</protein>
<dbReference type="EMBL" id="CM004467">
    <property type="protein sequence ID" value="OCT98666.1"/>
    <property type="molecule type" value="Genomic_DNA"/>
</dbReference>
<accession>A0A974DWR3</accession>
<name>A0A974DWR3_XENLA</name>
<evidence type="ECO:0000313" key="1">
    <source>
        <dbReference type="EMBL" id="OCT98666.1"/>
    </source>
</evidence>
<proteinExistence type="predicted"/>
<dbReference type="Proteomes" id="UP000694892">
    <property type="component" value="Chromosome 1S"/>
</dbReference>
<dbReference type="AlphaFoldDB" id="A0A974DWR3"/>
<reference evidence="2" key="1">
    <citation type="journal article" date="2016" name="Nature">
        <title>Genome evolution in the allotetraploid frog Xenopus laevis.</title>
        <authorList>
            <person name="Session A.M."/>
            <person name="Uno Y."/>
            <person name="Kwon T."/>
            <person name="Chapman J.A."/>
            <person name="Toyoda A."/>
            <person name="Takahashi S."/>
            <person name="Fukui A."/>
            <person name="Hikosaka A."/>
            <person name="Suzuki A."/>
            <person name="Kondo M."/>
            <person name="van Heeringen S.J."/>
            <person name="Quigley I."/>
            <person name="Heinz S."/>
            <person name="Ogino H."/>
            <person name="Ochi H."/>
            <person name="Hellsten U."/>
            <person name="Lyons J.B."/>
            <person name="Simakov O."/>
            <person name="Putnam N."/>
            <person name="Stites J."/>
            <person name="Kuroki Y."/>
            <person name="Tanaka T."/>
            <person name="Michiue T."/>
            <person name="Watanabe M."/>
            <person name="Bogdanovic O."/>
            <person name="Lister R."/>
            <person name="Georgiou G."/>
            <person name="Paranjpe S.S."/>
            <person name="van Kruijsbergen I."/>
            <person name="Shu S."/>
            <person name="Carlson J."/>
            <person name="Kinoshita T."/>
            <person name="Ohta Y."/>
            <person name="Mawaribuchi S."/>
            <person name="Jenkins J."/>
            <person name="Grimwood J."/>
            <person name="Schmutz J."/>
            <person name="Mitros T."/>
            <person name="Mozaffari S.V."/>
            <person name="Suzuki Y."/>
            <person name="Haramoto Y."/>
            <person name="Yamamoto T.S."/>
            <person name="Takagi C."/>
            <person name="Heald R."/>
            <person name="Miller K."/>
            <person name="Haudenschild C."/>
            <person name="Kitzman J."/>
            <person name="Nakayama T."/>
            <person name="Izutsu Y."/>
            <person name="Robert J."/>
            <person name="Fortriede J."/>
            <person name="Burns K."/>
            <person name="Lotay V."/>
            <person name="Karimi K."/>
            <person name="Yasuoka Y."/>
            <person name="Dichmann D.S."/>
            <person name="Flajnik M.F."/>
            <person name="Houston D.W."/>
            <person name="Shendure J."/>
            <person name="DuPasquier L."/>
            <person name="Vize P.D."/>
            <person name="Zorn A.M."/>
            <person name="Ito M."/>
            <person name="Marcotte E.M."/>
            <person name="Wallingford J.B."/>
            <person name="Ito Y."/>
            <person name="Asashima M."/>
            <person name="Ueno N."/>
            <person name="Matsuda Y."/>
            <person name="Veenstra G.J."/>
            <person name="Fujiyama A."/>
            <person name="Harland R.M."/>
            <person name="Taira M."/>
            <person name="Rokhsar D.S."/>
        </authorList>
    </citation>
    <scope>NUCLEOTIDE SEQUENCE [LARGE SCALE GENOMIC DNA]</scope>
    <source>
        <strain evidence="2">J</strain>
    </source>
</reference>
<sequence length="106" mass="12423">MYPILSIVRWHFILQVCVPYHNAPKLPHKRGHQVVNLSPAPIHSLPIPGIPPNQPRHHLRQNQCYIGEQLMNFIQVLLHRHHQLPLRAQSHVIAPSMYDQHIWPQT</sequence>
<organism evidence="1 2">
    <name type="scientific">Xenopus laevis</name>
    <name type="common">African clawed frog</name>
    <dbReference type="NCBI Taxonomy" id="8355"/>
    <lineage>
        <taxon>Eukaryota</taxon>
        <taxon>Metazoa</taxon>
        <taxon>Chordata</taxon>
        <taxon>Craniata</taxon>
        <taxon>Vertebrata</taxon>
        <taxon>Euteleostomi</taxon>
        <taxon>Amphibia</taxon>
        <taxon>Batrachia</taxon>
        <taxon>Anura</taxon>
        <taxon>Pipoidea</taxon>
        <taxon>Pipidae</taxon>
        <taxon>Xenopodinae</taxon>
        <taxon>Xenopus</taxon>
        <taxon>Xenopus</taxon>
    </lineage>
</organism>
<evidence type="ECO:0000313" key="2">
    <source>
        <dbReference type="Proteomes" id="UP000694892"/>
    </source>
</evidence>